<evidence type="ECO:0000256" key="9">
    <source>
        <dbReference type="ARBA" id="ARBA00023136"/>
    </source>
</evidence>
<keyword evidence="6 13" id="KW-0812">Transmembrane</keyword>
<feature type="transmembrane region" description="Helical" evidence="13">
    <location>
        <begin position="7"/>
        <end position="29"/>
    </location>
</feature>
<dbReference type="Pfam" id="PF12270">
    <property type="entry name" value="Cyt_c_ox_IV"/>
    <property type="match status" value="1"/>
</dbReference>
<dbReference type="GeneID" id="84574302"/>
<evidence type="ECO:0000256" key="5">
    <source>
        <dbReference type="ARBA" id="ARBA00022475"/>
    </source>
</evidence>
<dbReference type="GO" id="GO:0016491">
    <property type="term" value="F:oxidoreductase activity"/>
    <property type="evidence" value="ECO:0007669"/>
    <property type="project" value="UniProtKB-KW"/>
</dbReference>
<dbReference type="InterPro" id="IPR021050">
    <property type="entry name" value="Cyt_c_oxidase_su4_actinobac"/>
</dbReference>
<gene>
    <name evidence="14" type="primary">ctaF</name>
    <name evidence="14" type="ORF">NCTC10254_00987</name>
</gene>
<evidence type="ECO:0000256" key="3">
    <source>
        <dbReference type="ARBA" id="ARBA00006870"/>
    </source>
</evidence>
<proteinExistence type="inferred from homology"/>
<dbReference type="GO" id="GO:0004129">
    <property type="term" value="F:cytochrome-c oxidase activity"/>
    <property type="evidence" value="ECO:0007669"/>
    <property type="project" value="UniProtKB-EC"/>
</dbReference>
<evidence type="ECO:0000256" key="8">
    <source>
        <dbReference type="ARBA" id="ARBA00022989"/>
    </source>
</evidence>
<evidence type="ECO:0000256" key="13">
    <source>
        <dbReference type="SAM" id="Phobius"/>
    </source>
</evidence>
<evidence type="ECO:0000313" key="15">
    <source>
        <dbReference type="Proteomes" id="UP000249886"/>
    </source>
</evidence>
<accession>A0A6H9XF17</accession>
<keyword evidence="8 13" id="KW-1133">Transmembrane helix</keyword>
<comment type="catalytic activity">
    <reaction evidence="12">
        <text>4 Fe(II)-[cytochrome c] + O2 + 8 H(+)(in) = 4 Fe(III)-[cytochrome c] + 2 H2O + 4 H(+)(out)</text>
        <dbReference type="Rhea" id="RHEA:11436"/>
        <dbReference type="Rhea" id="RHEA-COMP:10350"/>
        <dbReference type="Rhea" id="RHEA-COMP:14399"/>
        <dbReference type="ChEBI" id="CHEBI:15377"/>
        <dbReference type="ChEBI" id="CHEBI:15378"/>
        <dbReference type="ChEBI" id="CHEBI:15379"/>
        <dbReference type="ChEBI" id="CHEBI:29033"/>
        <dbReference type="ChEBI" id="CHEBI:29034"/>
        <dbReference type="EC" id="7.1.1.9"/>
    </reaction>
</comment>
<evidence type="ECO:0000256" key="1">
    <source>
        <dbReference type="ARBA" id="ARBA00002536"/>
    </source>
</evidence>
<name>A0A6H9XF17_9CORY</name>
<comment type="similarity">
    <text evidence="3">Belongs to the cytochrome c oxidase bacterial subunit CtaF family.</text>
</comment>
<keyword evidence="9 13" id="KW-0472">Membrane</keyword>
<comment type="subcellular location">
    <subcellularLocation>
        <location evidence="2">Cell membrane</location>
        <topology evidence="2">Multi-pass membrane protein</topology>
    </subcellularLocation>
</comment>
<evidence type="ECO:0000256" key="7">
    <source>
        <dbReference type="ARBA" id="ARBA00022967"/>
    </source>
</evidence>
<dbReference type="GO" id="GO:0022900">
    <property type="term" value="P:electron transport chain"/>
    <property type="evidence" value="ECO:0007669"/>
    <property type="project" value="InterPro"/>
</dbReference>
<feature type="transmembrane region" description="Helical" evidence="13">
    <location>
        <begin position="49"/>
        <end position="69"/>
    </location>
</feature>
<comment type="function">
    <text evidence="1">Part of cytochrome c oxidase, its function is unknown.</text>
</comment>
<dbReference type="EMBL" id="UARK01000002">
    <property type="protein sequence ID" value="SPW27711.1"/>
    <property type="molecule type" value="Genomic_DNA"/>
</dbReference>
<evidence type="ECO:0000256" key="11">
    <source>
        <dbReference type="ARBA" id="ARBA00031401"/>
    </source>
</evidence>
<dbReference type="Proteomes" id="UP000249886">
    <property type="component" value="Unassembled WGS sequence"/>
</dbReference>
<evidence type="ECO:0000256" key="6">
    <source>
        <dbReference type="ARBA" id="ARBA00022692"/>
    </source>
</evidence>
<reference evidence="14 15" key="1">
    <citation type="submission" date="2018-06" db="EMBL/GenBank/DDBJ databases">
        <authorList>
            <consortium name="Pathogen Informatics"/>
            <person name="Doyle S."/>
        </authorList>
    </citation>
    <scope>NUCLEOTIDE SEQUENCE [LARGE SCALE GENOMIC DNA]</scope>
    <source>
        <strain evidence="14 15">NCTC10254</strain>
    </source>
</reference>
<keyword evidence="5" id="KW-1003">Cell membrane</keyword>
<comment type="caution">
    <text evidence="14">The sequence shown here is derived from an EMBL/GenBank/DDBJ whole genome shotgun (WGS) entry which is preliminary data.</text>
</comment>
<sequence>MRGGAKIMYSMAVFLVIVSVLYFLGTMYINDSGNLYRAGGGSYNYEWAGGVSIVLAGALALMLGGYLHFTEKRIDVLPEDWEEAEIADGSGTLGFFSPHSIWPFAMSMAVAVLGFGIVFMHYWLIALGAIFLIYTTVMLNLQYGLPKEKH</sequence>
<evidence type="ECO:0000256" key="12">
    <source>
        <dbReference type="ARBA" id="ARBA00047816"/>
    </source>
</evidence>
<organism evidence="14 15">
    <name type="scientific">Corynebacterium matruchotii</name>
    <dbReference type="NCBI Taxonomy" id="43768"/>
    <lineage>
        <taxon>Bacteria</taxon>
        <taxon>Bacillati</taxon>
        <taxon>Actinomycetota</taxon>
        <taxon>Actinomycetes</taxon>
        <taxon>Mycobacteriales</taxon>
        <taxon>Corynebacteriaceae</taxon>
        <taxon>Corynebacterium</taxon>
    </lineage>
</organism>
<dbReference type="EC" id="7.1.1.9" evidence="4"/>
<keyword evidence="14" id="KW-0560">Oxidoreductase</keyword>
<protein>
    <recommendedName>
        <fullName evidence="4">cytochrome-c oxidase</fullName>
        <ecNumber evidence="4">7.1.1.9</ecNumber>
    </recommendedName>
    <alternativeName>
        <fullName evidence="11">Cytochrome aa3 subunit 4</fullName>
    </alternativeName>
    <alternativeName>
        <fullName evidence="10">Cytochrome c oxidase polypeptide IV</fullName>
    </alternativeName>
</protein>
<evidence type="ECO:0000256" key="10">
    <source>
        <dbReference type="ARBA" id="ARBA00031366"/>
    </source>
</evidence>
<dbReference type="RefSeq" id="WP_005521772.1">
    <property type="nucleotide sequence ID" value="NZ_CAUOLB010000015.1"/>
</dbReference>
<keyword evidence="7" id="KW-1278">Translocase</keyword>
<evidence type="ECO:0000313" key="14">
    <source>
        <dbReference type="EMBL" id="SPW27711.1"/>
    </source>
</evidence>
<evidence type="ECO:0000256" key="2">
    <source>
        <dbReference type="ARBA" id="ARBA00004651"/>
    </source>
</evidence>
<dbReference type="PIRSF" id="PIRSF017385">
    <property type="entry name" value="CtaF"/>
    <property type="match status" value="1"/>
</dbReference>
<evidence type="ECO:0000256" key="4">
    <source>
        <dbReference type="ARBA" id="ARBA00012949"/>
    </source>
</evidence>
<dbReference type="GO" id="GO:0005886">
    <property type="term" value="C:plasma membrane"/>
    <property type="evidence" value="ECO:0007669"/>
    <property type="project" value="UniProtKB-SubCell"/>
</dbReference>
<dbReference type="AlphaFoldDB" id="A0A6H9XF17"/>